<protein>
    <submittedName>
        <fullName evidence="2">Uncharacterized protein</fullName>
    </submittedName>
</protein>
<evidence type="ECO:0000313" key="2">
    <source>
        <dbReference type="EMBL" id="GGO67660.1"/>
    </source>
</evidence>
<reference evidence="2" key="2">
    <citation type="submission" date="2020-09" db="EMBL/GenBank/DDBJ databases">
        <authorList>
            <person name="Sun Q."/>
            <person name="Zhou Y."/>
        </authorList>
    </citation>
    <scope>NUCLEOTIDE SEQUENCE</scope>
    <source>
        <strain evidence="2">CGMCC 1.7086</strain>
    </source>
</reference>
<feature type="transmembrane region" description="Helical" evidence="1">
    <location>
        <begin position="29"/>
        <end position="48"/>
    </location>
</feature>
<dbReference type="Proteomes" id="UP000606935">
    <property type="component" value="Unassembled WGS sequence"/>
</dbReference>
<gene>
    <name evidence="2" type="ORF">GCM10010982_14650</name>
</gene>
<proteinExistence type="predicted"/>
<dbReference type="AlphaFoldDB" id="A0A917YV99"/>
<organism evidence="2 3">
    <name type="scientific">Bowmanella pacifica</name>
    <dbReference type="NCBI Taxonomy" id="502051"/>
    <lineage>
        <taxon>Bacteria</taxon>
        <taxon>Pseudomonadati</taxon>
        <taxon>Pseudomonadota</taxon>
        <taxon>Gammaproteobacteria</taxon>
        <taxon>Alteromonadales</taxon>
        <taxon>Alteromonadaceae</taxon>
        <taxon>Bowmanella</taxon>
    </lineage>
</organism>
<name>A0A917YV99_9ALTE</name>
<keyword evidence="3" id="KW-1185">Reference proteome</keyword>
<sequence length="60" mass="6668">MKMLHKWIILAGLLIAALISYGYGFSQGVAIFVVLGVALELAFWFGVFGEKQQCNEHSHN</sequence>
<evidence type="ECO:0000256" key="1">
    <source>
        <dbReference type="SAM" id="Phobius"/>
    </source>
</evidence>
<evidence type="ECO:0000313" key="3">
    <source>
        <dbReference type="Proteomes" id="UP000606935"/>
    </source>
</evidence>
<keyword evidence="1" id="KW-0812">Transmembrane</keyword>
<dbReference type="RefSeq" id="WP_188692526.1">
    <property type="nucleotide sequence ID" value="NZ_BMLS01000002.1"/>
</dbReference>
<feature type="transmembrane region" description="Helical" evidence="1">
    <location>
        <begin position="7"/>
        <end position="23"/>
    </location>
</feature>
<keyword evidence="1" id="KW-0472">Membrane</keyword>
<reference evidence="2" key="1">
    <citation type="journal article" date="2014" name="Int. J. Syst. Evol. Microbiol.">
        <title>Complete genome sequence of Corynebacterium casei LMG S-19264T (=DSM 44701T), isolated from a smear-ripened cheese.</title>
        <authorList>
            <consortium name="US DOE Joint Genome Institute (JGI-PGF)"/>
            <person name="Walter F."/>
            <person name="Albersmeier A."/>
            <person name="Kalinowski J."/>
            <person name="Ruckert C."/>
        </authorList>
    </citation>
    <scope>NUCLEOTIDE SEQUENCE</scope>
    <source>
        <strain evidence="2">CGMCC 1.7086</strain>
    </source>
</reference>
<comment type="caution">
    <text evidence="2">The sequence shown here is derived from an EMBL/GenBank/DDBJ whole genome shotgun (WGS) entry which is preliminary data.</text>
</comment>
<accession>A0A917YV99</accession>
<dbReference type="EMBL" id="BMLS01000002">
    <property type="protein sequence ID" value="GGO67660.1"/>
    <property type="molecule type" value="Genomic_DNA"/>
</dbReference>
<keyword evidence="1" id="KW-1133">Transmembrane helix</keyword>